<dbReference type="RefSeq" id="XP_045154120.1">
    <property type="nucleotide sequence ID" value="XM_045298185.1"/>
</dbReference>
<proteinExistence type="predicted"/>
<organism evidence="1 2">
    <name type="scientific">Echinops telfairi</name>
    <name type="common">Lesser hedgehog tenrec</name>
    <dbReference type="NCBI Taxonomy" id="9371"/>
    <lineage>
        <taxon>Eukaryota</taxon>
        <taxon>Metazoa</taxon>
        <taxon>Chordata</taxon>
        <taxon>Craniata</taxon>
        <taxon>Vertebrata</taxon>
        <taxon>Euteleostomi</taxon>
        <taxon>Mammalia</taxon>
        <taxon>Eutheria</taxon>
        <taxon>Afrotheria</taxon>
        <taxon>Tenrecidae</taxon>
        <taxon>Tenrecinae</taxon>
        <taxon>Echinops</taxon>
    </lineage>
</organism>
<reference evidence="2" key="1">
    <citation type="submission" date="2025-08" db="UniProtKB">
        <authorList>
            <consortium name="RefSeq"/>
        </authorList>
    </citation>
    <scope>IDENTIFICATION</scope>
</reference>
<evidence type="ECO:0000313" key="1">
    <source>
        <dbReference type="Proteomes" id="UP000694863"/>
    </source>
</evidence>
<accession>A0AC55DQT9</accession>
<keyword evidence="1" id="KW-1185">Reference proteome</keyword>
<dbReference type="Proteomes" id="UP000694863">
    <property type="component" value="Unplaced"/>
</dbReference>
<sequence>MGSASAAASRACRPALWTAARCRSPVPLWRLCWPRNRPGARFAPLAFIQTAARAGPGEASGSEKELPDKADLDSFPQAGSSLPEPCQSSGEDEDWASSADEAESLRLWNSFCNSQDPYNLLNFKAPFQTAGKWQGHCDLESPPEPLVSVSERHTSLSYKVQESGGPDWVHCQLLCGEIHRHSKRKKVTFLEEVTEYYVSDDEDRKGPWEEFARDACRFQKRIQETEAAIGYCLTFEHREKMLSRFQETCFRGLTGFKLC</sequence>
<name>A0AC55DQT9_ECHTE</name>
<gene>
    <name evidence="2" type="primary">PPP1R15B</name>
</gene>
<protein>
    <submittedName>
        <fullName evidence="2">Protein phosphatase 1 regulatory subunit 15B</fullName>
    </submittedName>
</protein>
<evidence type="ECO:0000313" key="2">
    <source>
        <dbReference type="RefSeq" id="XP_045154120.1"/>
    </source>
</evidence>